<dbReference type="EnsemblPlants" id="Zm00001eb264290_T001">
    <property type="protein sequence ID" value="Zm00001eb264290_P001"/>
    <property type="gene ID" value="Zm00001eb264290"/>
</dbReference>
<organism evidence="6 7">
    <name type="scientific">Zea mays</name>
    <name type="common">Maize</name>
    <dbReference type="NCBI Taxonomy" id="4577"/>
    <lineage>
        <taxon>Eukaryota</taxon>
        <taxon>Viridiplantae</taxon>
        <taxon>Streptophyta</taxon>
        <taxon>Embryophyta</taxon>
        <taxon>Tracheophyta</taxon>
        <taxon>Spermatophyta</taxon>
        <taxon>Magnoliopsida</taxon>
        <taxon>Liliopsida</taxon>
        <taxon>Poales</taxon>
        <taxon>Poaceae</taxon>
        <taxon>PACMAD clade</taxon>
        <taxon>Panicoideae</taxon>
        <taxon>Andropogonodae</taxon>
        <taxon>Andropogoneae</taxon>
        <taxon>Tripsacinae</taxon>
        <taxon>Zea</taxon>
    </lineage>
</organism>
<dbReference type="Gramene" id="Zm00001eb264290_T001">
    <property type="protein sequence ID" value="Zm00001eb264290_P001"/>
    <property type="gene ID" value="Zm00001eb264290"/>
</dbReference>
<evidence type="ECO:0000256" key="1">
    <source>
        <dbReference type="ARBA" id="ARBA00022723"/>
    </source>
</evidence>
<dbReference type="InterPro" id="IPR001580">
    <property type="entry name" value="Calret/calnex"/>
</dbReference>
<reference evidence="7" key="1">
    <citation type="journal article" date="2009" name="Science">
        <title>The B73 maize genome: complexity, diversity, and dynamics.</title>
        <authorList>
            <person name="Schnable P.S."/>
            <person name="Ware D."/>
            <person name="Fulton R.S."/>
            <person name="Stein J.C."/>
            <person name="Wei F."/>
            <person name="Pasternak S."/>
            <person name="Liang C."/>
            <person name="Zhang J."/>
            <person name="Fulton L."/>
            <person name="Graves T.A."/>
            <person name="Minx P."/>
            <person name="Reily A.D."/>
            <person name="Courtney L."/>
            <person name="Kruchowski S.S."/>
            <person name="Tomlinson C."/>
            <person name="Strong C."/>
            <person name="Delehaunty K."/>
            <person name="Fronick C."/>
            <person name="Courtney B."/>
            <person name="Rock S.M."/>
            <person name="Belter E."/>
            <person name="Du F."/>
            <person name="Kim K."/>
            <person name="Abbott R.M."/>
            <person name="Cotton M."/>
            <person name="Levy A."/>
            <person name="Marchetto P."/>
            <person name="Ochoa K."/>
            <person name="Jackson S.M."/>
            <person name="Gillam B."/>
            <person name="Chen W."/>
            <person name="Yan L."/>
            <person name="Higginbotham J."/>
            <person name="Cardenas M."/>
            <person name="Waligorski J."/>
            <person name="Applebaum E."/>
            <person name="Phelps L."/>
            <person name="Falcone J."/>
            <person name="Kanchi K."/>
            <person name="Thane T."/>
            <person name="Scimone A."/>
            <person name="Thane N."/>
            <person name="Henke J."/>
            <person name="Wang T."/>
            <person name="Ruppert J."/>
            <person name="Shah N."/>
            <person name="Rotter K."/>
            <person name="Hodges J."/>
            <person name="Ingenthron E."/>
            <person name="Cordes M."/>
            <person name="Kohlberg S."/>
            <person name="Sgro J."/>
            <person name="Delgado B."/>
            <person name="Mead K."/>
            <person name="Chinwalla A."/>
            <person name="Leonard S."/>
            <person name="Crouse K."/>
            <person name="Collura K."/>
            <person name="Kudrna D."/>
            <person name="Currie J."/>
            <person name="He R."/>
            <person name="Angelova A."/>
            <person name="Rajasekar S."/>
            <person name="Mueller T."/>
            <person name="Lomeli R."/>
            <person name="Scara G."/>
            <person name="Ko A."/>
            <person name="Delaney K."/>
            <person name="Wissotski M."/>
            <person name="Lopez G."/>
            <person name="Campos D."/>
            <person name="Braidotti M."/>
            <person name="Ashley E."/>
            <person name="Golser W."/>
            <person name="Kim H."/>
            <person name="Lee S."/>
            <person name="Lin J."/>
            <person name="Dujmic Z."/>
            <person name="Kim W."/>
            <person name="Talag J."/>
            <person name="Zuccolo A."/>
            <person name="Fan C."/>
            <person name="Sebastian A."/>
            <person name="Kramer M."/>
            <person name="Spiegel L."/>
            <person name="Nascimento L."/>
            <person name="Zutavern T."/>
            <person name="Miller B."/>
            <person name="Ambroise C."/>
            <person name="Muller S."/>
            <person name="Spooner W."/>
            <person name="Narechania A."/>
            <person name="Ren L."/>
            <person name="Wei S."/>
            <person name="Kumari S."/>
            <person name="Faga B."/>
            <person name="Levy M.J."/>
            <person name="McMahan L."/>
            <person name="Van Buren P."/>
            <person name="Vaughn M.W."/>
            <person name="Ying K."/>
            <person name="Yeh C.-T."/>
            <person name="Emrich S.J."/>
            <person name="Jia Y."/>
            <person name="Kalyanaraman A."/>
            <person name="Hsia A.-P."/>
            <person name="Barbazuk W.B."/>
            <person name="Baucom R.S."/>
            <person name="Brutnell T.P."/>
            <person name="Carpita N.C."/>
            <person name="Chaparro C."/>
            <person name="Chia J.-M."/>
            <person name="Deragon J.-M."/>
            <person name="Estill J.C."/>
            <person name="Fu Y."/>
            <person name="Jeddeloh J.A."/>
            <person name="Han Y."/>
            <person name="Lee H."/>
            <person name="Li P."/>
            <person name="Lisch D.R."/>
            <person name="Liu S."/>
            <person name="Liu Z."/>
            <person name="Nagel D.H."/>
            <person name="McCann M.C."/>
            <person name="SanMiguel P."/>
            <person name="Myers A.M."/>
            <person name="Nettleton D."/>
            <person name="Nguyen J."/>
            <person name="Penning B.W."/>
            <person name="Ponnala L."/>
            <person name="Schneider K.L."/>
            <person name="Schwartz D.C."/>
            <person name="Sharma A."/>
            <person name="Soderlund C."/>
            <person name="Springer N.M."/>
            <person name="Sun Q."/>
            <person name="Wang H."/>
            <person name="Waterman M."/>
            <person name="Westerman R."/>
            <person name="Wolfgruber T.K."/>
            <person name="Yang L."/>
            <person name="Yu Y."/>
            <person name="Zhang L."/>
            <person name="Zhou S."/>
            <person name="Zhu Q."/>
            <person name="Bennetzen J.L."/>
            <person name="Dawe R.K."/>
            <person name="Jiang J."/>
            <person name="Jiang N."/>
            <person name="Presting G.G."/>
            <person name="Wessler S.R."/>
            <person name="Aluru S."/>
            <person name="Martienssen R.A."/>
            <person name="Clifton S.W."/>
            <person name="McCombie W.R."/>
            <person name="Wing R.A."/>
            <person name="Wilson R.K."/>
        </authorList>
    </citation>
    <scope>NUCLEOTIDE SEQUENCE [LARGE SCALE GENOMIC DNA]</scope>
    <source>
        <strain evidence="7">cv. B73</strain>
    </source>
</reference>
<evidence type="ECO:0000313" key="7">
    <source>
        <dbReference type="Proteomes" id="UP000007305"/>
    </source>
</evidence>
<keyword evidence="7" id="KW-1185">Reference proteome</keyword>
<dbReference type="GO" id="GO:0030246">
    <property type="term" value="F:carbohydrate binding"/>
    <property type="evidence" value="ECO:0007669"/>
    <property type="project" value="UniProtKB-KW"/>
</dbReference>
<keyword evidence="3" id="KW-0862">Zinc</keyword>
<name>A0A804PQT4_MAIZE</name>
<evidence type="ECO:0000256" key="5">
    <source>
        <dbReference type="ARBA" id="ARBA00037091"/>
    </source>
</evidence>
<dbReference type="SUPFAM" id="SSF63887">
    <property type="entry name" value="P-domain of calnexin/calreticulin"/>
    <property type="match status" value="1"/>
</dbReference>
<dbReference type="InterPro" id="IPR009033">
    <property type="entry name" value="Calreticulin/calnexin_P_dom_sf"/>
</dbReference>
<dbReference type="InParanoid" id="A0A804PQT4"/>
<dbReference type="PANTHER" id="PTHR11073">
    <property type="entry name" value="CALRETICULIN AND CALNEXIN"/>
    <property type="match status" value="1"/>
</dbReference>
<dbReference type="GO" id="GO:0005783">
    <property type="term" value="C:endoplasmic reticulum"/>
    <property type="evidence" value="ECO:0007669"/>
    <property type="project" value="InterPro"/>
</dbReference>
<sequence length="159" mass="18456">MKHEQKLDHGGDYVKLVGGDVDQKKFGGDTPYSIISVGTSPRRTQRLRSLRTRMTRSTILTLSSRSQRAMMIFPRKFVTLMLTSLRTGTMKEMGKWKARMIDNPDFKDDPYIYAFDSLKYIGIEMWQIGRRHGASTRRCIFPHNISESVTQKMVVFVMR</sequence>
<comment type="function">
    <text evidence="5">Molecular calcium-binding chaperone promoting folding, oligomeric assembly and quality control in the ER via the calreticulin/calnexin cycle. This lectin may interact transiently with almost all of the monoglucosylated glycoproteins that are synthesized in the ER.</text>
</comment>
<keyword evidence="4" id="KW-0106">Calcium</keyword>
<dbReference type="AlphaFoldDB" id="A0A804PQT4"/>
<proteinExistence type="evidence at protein level"/>
<reference evidence="6" key="3">
    <citation type="submission" date="2021-05" db="UniProtKB">
        <authorList>
            <consortium name="EnsemblPlants"/>
        </authorList>
    </citation>
    <scope>IDENTIFICATION</scope>
    <source>
        <strain evidence="6">cv. B73</strain>
    </source>
</reference>
<dbReference type="GO" id="GO:0006457">
    <property type="term" value="P:protein folding"/>
    <property type="evidence" value="ECO:0007669"/>
    <property type="project" value="InterPro"/>
</dbReference>
<protein>
    <submittedName>
        <fullName evidence="6">Uncharacterized protein</fullName>
    </submittedName>
</protein>
<evidence type="ECO:0000256" key="3">
    <source>
        <dbReference type="ARBA" id="ARBA00022833"/>
    </source>
</evidence>
<dbReference type="Gene3D" id="2.60.120.200">
    <property type="match status" value="1"/>
</dbReference>
<dbReference type="PANTHER" id="PTHR11073:SF2">
    <property type="entry name" value="CALRETICULIN"/>
    <property type="match status" value="1"/>
</dbReference>
<keyword evidence="8" id="KW-1267">Proteomics identification</keyword>
<dbReference type="GO" id="GO:0005509">
    <property type="term" value="F:calcium ion binding"/>
    <property type="evidence" value="ECO:0007669"/>
    <property type="project" value="InterPro"/>
</dbReference>
<accession>A0A804PQT4</accession>
<keyword evidence="2" id="KW-0430">Lectin</keyword>
<reference evidence="6" key="2">
    <citation type="submission" date="2019-07" db="EMBL/GenBank/DDBJ databases">
        <authorList>
            <person name="Seetharam A."/>
            <person name="Woodhouse M."/>
            <person name="Cannon E."/>
        </authorList>
    </citation>
    <scope>NUCLEOTIDE SEQUENCE [LARGE SCALE GENOMIC DNA]</scope>
    <source>
        <strain evidence="6">cv. B73</strain>
    </source>
</reference>
<evidence type="ECO:0000256" key="2">
    <source>
        <dbReference type="ARBA" id="ARBA00022734"/>
    </source>
</evidence>
<dbReference type="GO" id="GO:0051082">
    <property type="term" value="F:unfolded protein binding"/>
    <property type="evidence" value="ECO:0007669"/>
    <property type="project" value="InterPro"/>
</dbReference>
<keyword evidence="1" id="KW-0479">Metal-binding</keyword>
<evidence type="ECO:0000313" key="6">
    <source>
        <dbReference type="EnsemblPlants" id="Zm00001eb264290_P001"/>
    </source>
</evidence>
<dbReference type="Proteomes" id="UP000007305">
    <property type="component" value="Chromosome 6"/>
</dbReference>
<evidence type="ECO:0000256" key="4">
    <source>
        <dbReference type="ARBA" id="ARBA00022837"/>
    </source>
</evidence>
<evidence type="ECO:0007829" key="8">
    <source>
        <dbReference type="PeptideAtlas" id="A0A804PQT4"/>
    </source>
</evidence>